<feature type="region of interest" description="Disordered" evidence="1">
    <location>
        <begin position="1"/>
        <end position="37"/>
    </location>
</feature>
<evidence type="ECO:0000256" key="1">
    <source>
        <dbReference type="SAM" id="MobiDB-lite"/>
    </source>
</evidence>
<evidence type="ECO:0000313" key="2">
    <source>
        <dbReference type="EMBL" id="CUV01451.1"/>
    </source>
</evidence>
<name>A0A160V6M1_9ZZZZ</name>
<accession>A0A160V6M1</accession>
<protein>
    <submittedName>
        <fullName evidence="2">Uncharacterized protein</fullName>
    </submittedName>
</protein>
<organism evidence="2">
    <name type="scientific">hydrothermal vent metagenome</name>
    <dbReference type="NCBI Taxonomy" id="652676"/>
    <lineage>
        <taxon>unclassified sequences</taxon>
        <taxon>metagenomes</taxon>
        <taxon>ecological metagenomes</taxon>
    </lineage>
</organism>
<sequence length="37" mass="3764">MDIGRPPLNPVTSPSAVDTAAAASQPVEAVVKSEKET</sequence>
<proteinExistence type="predicted"/>
<dbReference type="AlphaFoldDB" id="A0A160V6M1"/>
<gene>
    <name evidence="2" type="ORF">MGWOODY_Clf301</name>
</gene>
<reference evidence="2" key="1">
    <citation type="submission" date="2015-10" db="EMBL/GenBank/DDBJ databases">
        <authorList>
            <person name="Gilbert D.G."/>
        </authorList>
    </citation>
    <scope>NUCLEOTIDE SEQUENCE</scope>
</reference>
<dbReference type="EMBL" id="FAXA01000075">
    <property type="protein sequence ID" value="CUV01451.1"/>
    <property type="molecule type" value="Genomic_DNA"/>
</dbReference>